<keyword evidence="20" id="KW-0511">Multifunctional enzyme</keyword>
<dbReference type="GO" id="GO:0003677">
    <property type="term" value="F:DNA binding"/>
    <property type="evidence" value="ECO:0007669"/>
    <property type="project" value="UniProtKB-KW"/>
</dbReference>
<dbReference type="Proteomes" id="UP000288008">
    <property type="component" value="Segment"/>
</dbReference>
<evidence type="ECO:0000256" key="17">
    <source>
        <dbReference type="ARBA" id="ARBA00022840"/>
    </source>
</evidence>
<keyword evidence="13" id="KW-0547">Nucleotide-binding</keyword>
<comment type="subcellular location">
    <subcellularLocation>
        <location evidence="3">Host nucleus</location>
    </subcellularLocation>
</comment>
<dbReference type="InterPro" id="IPR027417">
    <property type="entry name" value="P-loop_NTPase"/>
</dbReference>
<evidence type="ECO:0000256" key="6">
    <source>
        <dbReference type="ARBA" id="ARBA00014531"/>
    </source>
</evidence>
<comment type="catalytic activity">
    <reaction evidence="23">
        <text>ATP + H2O = ADP + phosphate + H(+)</text>
        <dbReference type="Rhea" id="RHEA:13065"/>
        <dbReference type="ChEBI" id="CHEBI:15377"/>
        <dbReference type="ChEBI" id="CHEBI:15378"/>
        <dbReference type="ChEBI" id="CHEBI:30616"/>
        <dbReference type="ChEBI" id="CHEBI:43474"/>
        <dbReference type="ChEBI" id="CHEBI:456216"/>
    </reaction>
</comment>
<evidence type="ECO:0000256" key="3">
    <source>
        <dbReference type="ARBA" id="ARBA00004147"/>
    </source>
</evidence>
<name>A0A1C9IAV0_9CIRC</name>
<evidence type="ECO:0000256" key="2">
    <source>
        <dbReference type="ARBA" id="ARBA00001946"/>
    </source>
</evidence>
<comment type="similarity">
    <text evidence="4">Belongs to the nanoviruses/circoviruses replication-associated protein family.</text>
</comment>
<evidence type="ECO:0000256" key="5">
    <source>
        <dbReference type="ARBA" id="ARBA00011448"/>
    </source>
</evidence>
<comment type="cofactor">
    <cofactor evidence="1">
        <name>Mn(2+)</name>
        <dbReference type="ChEBI" id="CHEBI:29035"/>
    </cofactor>
</comment>
<dbReference type="InterPro" id="IPR000605">
    <property type="entry name" value="Helicase_SF3_ssDNA/RNA_vir"/>
</dbReference>
<dbReference type="Pfam" id="PF00910">
    <property type="entry name" value="RNA_helicase"/>
    <property type="match status" value="1"/>
</dbReference>
<evidence type="ECO:0000256" key="10">
    <source>
        <dbReference type="ARBA" id="ARBA00022705"/>
    </source>
</evidence>
<keyword evidence="14" id="KW-0255">Endonuclease</keyword>
<evidence type="ECO:0000256" key="13">
    <source>
        <dbReference type="ARBA" id="ARBA00022741"/>
    </source>
</evidence>
<keyword evidence="17" id="KW-0067">ATP-binding</keyword>
<evidence type="ECO:0000256" key="11">
    <source>
        <dbReference type="ARBA" id="ARBA00022722"/>
    </source>
</evidence>
<keyword evidence="7" id="KW-1048">Host nucleus</keyword>
<keyword evidence="12" id="KW-0479">Metal-binding</keyword>
<dbReference type="GO" id="GO:0004519">
    <property type="term" value="F:endonuclease activity"/>
    <property type="evidence" value="ECO:0007669"/>
    <property type="project" value="UniProtKB-KW"/>
</dbReference>
<evidence type="ECO:0000256" key="16">
    <source>
        <dbReference type="ARBA" id="ARBA00022806"/>
    </source>
</evidence>
<dbReference type="Pfam" id="PF02407">
    <property type="entry name" value="Viral_Rep"/>
    <property type="match status" value="1"/>
</dbReference>
<keyword evidence="10" id="KW-0235">DNA replication</keyword>
<evidence type="ECO:0000259" key="24">
    <source>
        <dbReference type="PROSITE" id="PS52020"/>
    </source>
</evidence>
<evidence type="ECO:0000256" key="7">
    <source>
        <dbReference type="ARBA" id="ARBA00022562"/>
    </source>
</evidence>
<reference evidence="25" key="2">
    <citation type="submission" date="2016-08" db="EMBL/GenBank/DDBJ databases">
        <authorList>
            <person name="Seilhamer J.J."/>
        </authorList>
    </citation>
    <scope>NUCLEOTIDE SEQUENCE</scope>
    <source>
        <strain evidence="25">PCV3-US/MO2015</strain>
    </source>
</reference>
<keyword evidence="11" id="KW-0540">Nuclease</keyword>
<evidence type="ECO:0000256" key="4">
    <source>
        <dbReference type="ARBA" id="ARBA00008545"/>
    </source>
</evidence>
<comment type="cofactor">
    <cofactor evidence="2">
        <name>Mg(2+)</name>
        <dbReference type="ChEBI" id="CHEBI:18420"/>
    </cofactor>
</comment>
<feature type="non-terminal residue" evidence="25">
    <location>
        <position position="1"/>
    </location>
</feature>
<dbReference type="GO" id="GO:0016787">
    <property type="term" value="F:hydrolase activity"/>
    <property type="evidence" value="ECO:0007669"/>
    <property type="project" value="UniProtKB-KW"/>
</dbReference>
<evidence type="ECO:0000256" key="23">
    <source>
        <dbReference type="ARBA" id="ARBA00049360"/>
    </source>
</evidence>
<keyword evidence="8" id="KW-0808">Transferase</keyword>
<dbReference type="GO" id="GO:0003724">
    <property type="term" value="F:RNA helicase activity"/>
    <property type="evidence" value="ECO:0007669"/>
    <property type="project" value="InterPro"/>
</dbReference>
<dbReference type="GO" id="GO:0042025">
    <property type="term" value="C:host cell nucleus"/>
    <property type="evidence" value="ECO:0007669"/>
    <property type="project" value="UniProtKB-SubCell"/>
</dbReference>
<evidence type="ECO:0000256" key="15">
    <source>
        <dbReference type="ARBA" id="ARBA00022801"/>
    </source>
</evidence>
<evidence type="ECO:0000256" key="14">
    <source>
        <dbReference type="ARBA" id="ARBA00022759"/>
    </source>
</evidence>
<dbReference type="EMBL" id="KX778720">
    <property type="protein sequence ID" value="AOO96496.1"/>
    <property type="molecule type" value="Genomic_DNA"/>
</dbReference>
<evidence type="ECO:0000256" key="21">
    <source>
        <dbReference type="ARBA" id="ARBA00030754"/>
    </source>
</evidence>
<dbReference type="Gene3D" id="3.40.1310.20">
    <property type="match status" value="1"/>
</dbReference>
<evidence type="ECO:0000256" key="22">
    <source>
        <dbReference type="ARBA" id="ARBA00032243"/>
    </source>
</evidence>
<evidence type="ECO:0000313" key="25">
    <source>
        <dbReference type="EMBL" id="AOO96496.1"/>
    </source>
</evidence>
<keyword evidence="9" id="KW-0548">Nucleotidyltransferase</keyword>
<evidence type="ECO:0000256" key="8">
    <source>
        <dbReference type="ARBA" id="ARBA00022679"/>
    </source>
</evidence>
<evidence type="ECO:0000256" key="20">
    <source>
        <dbReference type="ARBA" id="ARBA00023268"/>
    </source>
</evidence>
<organism evidence="25">
    <name type="scientific">Porcine circovirus 3</name>
    <dbReference type="NCBI Taxonomy" id="1868221"/>
    <lineage>
        <taxon>Viruses</taxon>
        <taxon>Monodnaviria</taxon>
        <taxon>Shotokuvirae</taxon>
        <taxon>Cressdnaviricota</taxon>
        <taxon>Arfiviricetes</taxon>
        <taxon>Cirlivirales</taxon>
        <taxon>Circoviridae</taxon>
        <taxon>Circovirus</taxon>
        <taxon>Circovirus porcine3</taxon>
    </lineage>
</organism>
<evidence type="ECO:0000256" key="9">
    <source>
        <dbReference type="ARBA" id="ARBA00022695"/>
    </source>
</evidence>
<dbReference type="GO" id="GO:0003723">
    <property type="term" value="F:RNA binding"/>
    <property type="evidence" value="ECO:0007669"/>
    <property type="project" value="InterPro"/>
</dbReference>
<dbReference type="SUPFAM" id="SSF52540">
    <property type="entry name" value="P-loop containing nucleoside triphosphate hydrolases"/>
    <property type="match status" value="1"/>
</dbReference>
<feature type="domain" description="CRESS-DNA virus Rep endonuclease" evidence="24">
    <location>
        <begin position="4"/>
        <end position="102"/>
    </location>
</feature>
<dbReference type="GO" id="GO:0016779">
    <property type="term" value="F:nucleotidyltransferase activity"/>
    <property type="evidence" value="ECO:0007669"/>
    <property type="project" value="UniProtKB-KW"/>
</dbReference>
<evidence type="ECO:0000256" key="12">
    <source>
        <dbReference type="ARBA" id="ARBA00022723"/>
    </source>
</evidence>
<dbReference type="InterPro" id="IPR049912">
    <property type="entry name" value="CRESS_DNA_REP"/>
</dbReference>
<dbReference type="PROSITE" id="PS52020">
    <property type="entry name" value="CRESS_DNA_REP"/>
    <property type="match status" value="1"/>
</dbReference>
<dbReference type="GO" id="GO:0005524">
    <property type="term" value="F:ATP binding"/>
    <property type="evidence" value="ECO:0007669"/>
    <property type="project" value="UniProtKB-KW"/>
</dbReference>
<keyword evidence="16" id="KW-0347">Helicase</keyword>
<accession>A0A1C9IAV0</accession>
<dbReference type="GO" id="GO:0046872">
    <property type="term" value="F:metal ion binding"/>
    <property type="evidence" value="ECO:0007669"/>
    <property type="project" value="UniProtKB-KW"/>
</dbReference>
<evidence type="ECO:0000256" key="1">
    <source>
        <dbReference type="ARBA" id="ARBA00001936"/>
    </source>
</evidence>
<keyword evidence="18" id="KW-0190">Covalent protein-DNA linkage</keyword>
<evidence type="ECO:0000256" key="18">
    <source>
        <dbReference type="ARBA" id="ARBA00023124"/>
    </source>
</evidence>
<keyword evidence="15" id="KW-0378">Hydrolase</keyword>
<comment type="subunit">
    <text evidence="5">Interacts with the capsid protein; this interaction relocates Rep into the nucleus.</text>
</comment>
<dbReference type="GO" id="GO:0006260">
    <property type="term" value="P:DNA replication"/>
    <property type="evidence" value="ECO:0007669"/>
    <property type="project" value="UniProtKB-KW"/>
</dbReference>
<keyword evidence="19" id="KW-0238">DNA-binding</keyword>
<protein>
    <recommendedName>
        <fullName evidence="6">Replication-associated protein</fullName>
    </recommendedName>
    <alternativeName>
        <fullName evidence="21">ATP-dependent helicase Rep</fullName>
    </alternativeName>
    <alternativeName>
        <fullName evidence="22">RepP</fullName>
    </alternativeName>
</protein>
<reference evidence="25" key="1">
    <citation type="journal article" date="2016" name="Virol. J.">
        <title>Detection of a novel circovirus PCV3 in pigs with cardiac and multi-systemic inflammation.</title>
        <authorList>
            <person name="Phan T.G."/>
            <person name="Giannitti F."/>
            <person name="Rossow S."/>
            <person name="Marthaler D."/>
            <person name="Knutson T."/>
            <person name="Li L."/>
            <person name="Deng X."/>
            <person name="Resende T."/>
            <person name="Vannucci F."/>
            <person name="Delwart E."/>
        </authorList>
    </citation>
    <scope>NUCLEOTIDE SEQUENCE [LARGE SCALE GENOMIC DNA]</scope>
    <source>
        <strain evidence="25">PCV3-US/MO2015</strain>
    </source>
</reference>
<sequence length="296" mass="33427">VRRESPKHRWCFTINNWTPTEWESIVECGGSIARYLIIGKEVGKSGTPHLQGYVNFKNKRRLSSVKRLPGFGRAHLEPARGSHKEASEYCKKEGDYLEIGEDSSSGTRSDLQAAARILTETAGNLTEVAEKMPAVFIRYGRGLRDFCGVMGLGKPRDFKTEVYVFIGPPGCGKTREACADAAARELKLYFKPRGPWWDGYNGEGAVILDDFYGWVPFDELLRIGDRYPLRVPVKGGFVNFVAKVLYITSNVVPEEWYSSENIRGKLEALFRRFTKVVCWGEGGVKKDMETVYPINY</sequence>
<proteinExistence type="inferred from homology"/>
<evidence type="ECO:0000256" key="19">
    <source>
        <dbReference type="ARBA" id="ARBA00023125"/>
    </source>
</evidence>